<dbReference type="PROSITE" id="PS00087">
    <property type="entry name" value="SOD_CU_ZN_1"/>
    <property type="match status" value="1"/>
</dbReference>
<organism evidence="14 15">
    <name type="scientific">Hypothenemus hampei</name>
    <name type="common">Coffee berry borer</name>
    <dbReference type="NCBI Taxonomy" id="57062"/>
    <lineage>
        <taxon>Eukaryota</taxon>
        <taxon>Metazoa</taxon>
        <taxon>Ecdysozoa</taxon>
        <taxon>Arthropoda</taxon>
        <taxon>Hexapoda</taxon>
        <taxon>Insecta</taxon>
        <taxon>Pterygota</taxon>
        <taxon>Neoptera</taxon>
        <taxon>Endopterygota</taxon>
        <taxon>Coleoptera</taxon>
        <taxon>Polyphaga</taxon>
        <taxon>Cucujiformia</taxon>
        <taxon>Curculionidae</taxon>
        <taxon>Scolytinae</taxon>
        <taxon>Hypothenemus</taxon>
    </lineage>
</organism>
<keyword evidence="9" id="KW-0186">Copper</keyword>
<evidence type="ECO:0000256" key="12">
    <source>
        <dbReference type="SAM" id="Phobius"/>
    </source>
</evidence>
<name>A0ABD1E3S5_HYPHA</name>
<sequence>MLLYTVVCCIIYIIFIKLNLFLIAYKMLFQLLGFFLACSTLTVYAENTAVVNIQNNGTSNVSGLVYFNETSDGILITGTIKGLEPGLHGFHVHIYGDLSNGCLSTGAHFNPTNVSHGGPNDSVRHIGDLGNIEANKDGIATLNFTDKIITLSGANNIVGRGVVVHEGEDDLGKGDFEDSKTTGHALSRVGCGVIGTLTTSASATKWTLSSGLIFVILIIVNVAIGNMQ</sequence>
<feature type="domain" description="Superoxide dismutase copper/zinc binding" evidence="13">
    <location>
        <begin position="61"/>
        <end position="194"/>
    </location>
</feature>
<dbReference type="Proteomes" id="UP001566132">
    <property type="component" value="Unassembled WGS sequence"/>
</dbReference>
<evidence type="ECO:0000256" key="9">
    <source>
        <dbReference type="ARBA" id="ARBA00023008"/>
    </source>
</evidence>
<dbReference type="PANTHER" id="PTHR10003">
    <property type="entry name" value="SUPEROXIDE DISMUTASE CU-ZN -RELATED"/>
    <property type="match status" value="1"/>
</dbReference>
<comment type="similarity">
    <text evidence="3">Belongs to the Cu-Zn superoxide dismutase family.</text>
</comment>
<keyword evidence="8" id="KW-0560">Oxidoreductase</keyword>
<evidence type="ECO:0000313" key="15">
    <source>
        <dbReference type="Proteomes" id="UP001566132"/>
    </source>
</evidence>
<dbReference type="GO" id="GO:0004784">
    <property type="term" value="F:superoxide dismutase activity"/>
    <property type="evidence" value="ECO:0007669"/>
    <property type="project" value="UniProtKB-EC"/>
</dbReference>
<dbReference type="GO" id="GO:0046872">
    <property type="term" value="F:metal ion binding"/>
    <property type="evidence" value="ECO:0007669"/>
    <property type="project" value="UniProtKB-KW"/>
</dbReference>
<evidence type="ECO:0000259" key="13">
    <source>
        <dbReference type="Pfam" id="PF00080"/>
    </source>
</evidence>
<feature type="transmembrane region" description="Helical" evidence="12">
    <location>
        <begin position="7"/>
        <end position="28"/>
    </location>
</feature>
<keyword evidence="12" id="KW-0812">Transmembrane</keyword>
<comment type="cofactor">
    <cofactor evidence="1">
        <name>Cu cation</name>
        <dbReference type="ChEBI" id="CHEBI:23378"/>
    </cofactor>
</comment>
<dbReference type="EC" id="1.15.1.1" evidence="4"/>
<keyword evidence="7" id="KW-0049">Antioxidant</keyword>
<reference evidence="14 15" key="1">
    <citation type="submission" date="2024-05" db="EMBL/GenBank/DDBJ databases">
        <title>Genetic variation in Jamaican populations of the coffee berry borer (Hypothenemus hampei).</title>
        <authorList>
            <person name="Errbii M."/>
            <person name="Myrie A."/>
        </authorList>
    </citation>
    <scope>NUCLEOTIDE SEQUENCE [LARGE SCALE GENOMIC DNA]</scope>
    <source>
        <strain evidence="14">JA-Hopewell-2020-01-JO</strain>
        <tissue evidence="14">Whole body</tissue>
    </source>
</reference>
<dbReference type="Pfam" id="PF00080">
    <property type="entry name" value="Sod_Cu"/>
    <property type="match status" value="1"/>
</dbReference>
<evidence type="ECO:0000256" key="10">
    <source>
        <dbReference type="ARBA" id="ARBA00023157"/>
    </source>
</evidence>
<evidence type="ECO:0000256" key="1">
    <source>
        <dbReference type="ARBA" id="ARBA00001935"/>
    </source>
</evidence>
<dbReference type="InterPro" id="IPR001424">
    <property type="entry name" value="SOD_Cu_Zn_dom"/>
</dbReference>
<keyword evidence="12" id="KW-1133">Transmembrane helix</keyword>
<dbReference type="InterPro" id="IPR036423">
    <property type="entry name" value="SOD-like_Cu/Zn_dom_sf"/>
</dbReference>
<dbReference type="InterPro" id="IPR018152">
    <property type="entry name" value="SOD_Cu/Zn_BS"/>
</dbReference>
<evidence type="ECO:0000256" key="6">
    <source>
        <dbReference type="ARBA" id="ARBA00022833"/>
    </source>
</evidence>
<keyword evidence="5" id="KW-0479">Metal-binding</keyword>
<feature type="transmembrane region" description="Helical" evidence="12">
    <location>
        <begin position="206"/>
        <end position="224"/>
    </location>
</feature>
<protein>
    <recommendedName>
        <fullName evidence="4">superoxide dismutase</fullName>
        <ecNumber evidence="4">1.15.1.1</ecNumber>
    </recommendedName>
</protein>
<keyword evidence="12" id="KW-0472">Membrane</keyword>
<dbReference type="EMBL" id="JBDJPC010000012">
    <property type="protein sequence ID" value="KAL1489339.1"/>
    <property type="molecule type" value="Genomic_DNA"/>
</dbReference>
<dbReference type="CDD" id="cd00305">
    <property type="entry name" value="Cu-Zn_Superoxide_Dismutase"/>
    <property type="match status" value="1"/>
</dbReference>
<proteinExistence type="inferred from homology"/>
<keyword evidence="10" id="KW-1015">Disulfide bond</keyword>
<keyword evidence="15" id="KW-1185">Reference proteome</keyword>
<dbReference type="Gene3D" id="2.60.40.200">
    <property type="entry name" value="Superoxide dismutase, copper/zinc binding domain"/>
    <property type="match status" value="1"/>
</dbReference>
<dbReference type="FunFam" id="2.60.40.200:FF:000003">
    <property type="entry name" value="Superoxide dismutase [Cu-Zn], chloroplastic"/>
    <property type="match status" value="1"/>
</dbReference>
<keyword evidence="6" id="KW-0862">Zinc</keyword>
<comment type="catalytic activity">
    <reaction evidence="11">
        <text>2 superoxide + 2 H(+) = H2O2 + O2</text>
        <dbReference type="Rhea" id="RHEA:20696"/>
        <dbReference type="ChEBI" id="CHEBI:15378"/>
        <dbReference type="ChEBI" id="CHEBI:15379"/>
        <dbReference type="ChEBI" id="CHEBI:16240"/>
        <dbReference type="ChEBI" id="CHEBI:18421"/>
        <dbReference type="EC" id="1.15.1.1"/>
    </reaction>
</comment>
<evidence type="ECO:0000256" key="2">
    <source>
        <dbReference type="ARBA" id="ARBA00001947"/>
    </source>
</evidence>
<evidence type="ECO:0000256" key="11">
    <source>
        <dbReference type="ARBA" id="ARBA00049204"/>
    </source>
</evidence>
<evidence type="ECO:0000313" key="14">
    <source>
        <dbReference type="EMBL" id="KAL1489339.1"/>
    </source>
</evidence>
<comment type="cofactor">
    <cofactor evidence="2">
        <name>Zn(2+)</name>
        <dbReference type="ChEBI" id="CHEBI:29105"/>
    </cofactor>
</comment>
<accession>A0ABD1E3S5</accession>
<evidence type="ECO:0000256" key="3">
    <source>
        <dbReference type="ARBA" id="ARBA00010457"/>
    </source>
</evidence>
<dbReference type="AlphaFoldDB" id="A0ABD1E3S5"/>
<gene>
    <name evidence="14" type="ORF">ABEB36_014254</name>
</gene>
<evidence type="ECO:0000256" key="7">
    <source>
        <dbReference type="ARBA" id="ARBA00022862"/>
    </source>
</evidence>
<evidence type="ECO:0000256" key="4">
    <source>
        <dbReference type="ARBA" id="ARBA00012682"/>
    </source>
</evidence>
<evidence type="ECO:0000256" key="8">
    <source>
        <dbReference type="ARBA" id="ARBA00023002"/>
    </source>
</evidence>
<dbReference type="SUPFAM" id="SSF49329">
    <property type="entry name" value="Cu,Zn superoxide dismutase-like"/>
    <property type="match status" value="1"/>
</dbReference>
<evidence type="ECO:0000256" key="5">
    <source>
        <dbReference type="ARBA" id="ARBA00022723"/>
    </source>
</evidence>
<dbReference type="PRINTS" id="PR00068">
    <property type="entry name" value="CUZNDISMTASE"/>
</dbReference>
<comment type="caution">
    <text evidence="14">The sequence shown here is derived from an EMBL/GenBank/DDBJ whole genome shotgun (WGS) entry which is preliminary data.</text>
</comment>
<dbReference type="InterPro" id="IPR024134">
    <property type="entry name" value="SOD_Cu/Zn_/chaperone"/>
</dbReference>